<dbReference type="InterPro" id="IPR026906">
    <property type="entry name" value="LRR_5"/>
</dbReference>
<evidence type="ECO:0000313" key="7">
    <source>
        <dbReference type="RefSeq" id="XP_005182563.1"/>
    </source>
</evidence>
<dbReference type="VEuPathDB" id="VectorBase:MDOA002744"/>
<reference evidence="7" key="2">
    <citation type="submission" date="2025-04" db="UniProtKB">
        <authorList>
            <consortium name="RefSeq"/>
        </authorList>
    </citation>
    <scope>IDENTIFICATION</scope>
    <source>
        <strain evidence="7">Aabys</strain>
    </source>
</reference>
<dbReference type="AlphaFoldDB" id="A0A1I8M9Z5"/>
<evidence type="ECO:0000256" key="4">
    <source>
        <dbReference type="SAM" id="SignalP"/>
    </source>
</evidence>
<dbReference type="KEGG" id="mde:101887844"/>
<gene>
    <name evidence="5" type="primary">101887844</name>
    <name evidence="7" type="synonym">LOC101887844</name>
</gene>
<dbReference type="eggNOG" id="KOG4237">
    <property type="taxonomic scope" value="Eukaryota"/>
</dbReference>
<dbReference type="PROSITE" id="PS51450">
    <property type="entry name" value="LRR"/>
    <property type="match status" value="3"/>
</dbReference>
<dbReference type="PANTHER" id="PTHR24369:SF210">
    <property type="entry name" value="CHAOPTIN-RELATED"/>
    <property type="match status" value="1"/>
</dbReference>
<dbReference type="InterPro" id="IPR001611">
    <property type="entry name" value="Leu-rich_rpt"/>
</dbReference>
<feature type="chain" id="PRO_5044560064" evidence="4">
    <location>
        <begin position="20"/>
        <end position="774"/>
    </location>
</feature>
<dbReference type="SMART" id="SM00369">
    <property type="entry name" value="LRR_TYP"/>
    <property type="match status" value="8"/>
</dbReference>
<reference evidence="5" key="1">
    <citation type="submission" date="2020-05" db="UniProtKB">
        <authorList>
            <consortium name="EnsemblMetazoa"/>
        </authorList>
    </citation>
    <scope>IDENTIFICATION</scope>
    <source>
        <strain evidence="5">Aabys</strain>
    </source>
</reference>
<evidence type="ECO:0000256" key="3">
    <source>
        <dbReference type="ARBA" id="ARBA00022737"/>
    </source>
</evidence>
<proteinExistence type="predicted"/>
<dbReference type="VEuPathDB" id="VectorBase:MDOMA2_017198"/>
<dbReference type="GO" id="GO:0005886">
    <property type="term" value="C:plasma membrane"/>
    <property type="evidence" value="ECO:0007669"/>
    <property type="project" value="TreeGrafter"/>
</dbReference>
<dbReference type="FunFam" id="3.80.10.10:FF:001360">
    <property type="entry name" value="Uncharacterized protein"/>
    <property type="match status" value="1"/>
</dbReference>
<dbReference type="SUPFAM" id="SSF52058">
    <property type="entry name" value="L domain-like"/>
    <property type="match status" value="1"/>
</dbReference>
<dbReference type="Pfam" id="PF13306">
    <property type="entry name" value="LRR_5"/>
    <property type="match status" value="1"/>
</dbReference>
<accession>A0A1I8M9Z5</accession>
<evidence type="ECO:0000256" key="2">
    <source>
        <dbReference type="ARBA" id="ARBA00022729"/>
    </source>
</evidence>
<evidence type="ECO:0000313" key="6">
    <source>
        <dbReference type="Proteomes" id="UP001652621"/>
    </source>
</evidence>
<keyword evidence="1" id="KW-0433">Leucine-rich repeat</keyword>
<organism evidence="5">
    <name type="scientific">Musca domestica</name>
    <name type="common">House fly</name>
    <dbReference type="NCBI Taxonomy" id="7370"/>
    <lineage>
        <taxon>Eukaryota</taxon>
        <taxon>Metazoa</taxon>
        <taxon>Ecdysozoa</taxon>
        <taxon>Arthropoda</taxon>
        <taxon>Hexapoda</taxon>
        <taxon>Insecta</taxon>
        <taxon>Pterygota</taxon>
        <taxon>Neoptera</taxon>
        <taxon>Endopterygota</taxon>
        <taxon>Diptera</taxon>
        <taxon>Brachycera</taxon>
        <taxon>Muscomorpha</taxon>
        <taxon>Muscoidea</taxon>
        <taxon>Muscidae</taxon>
        <taxon>Musca</taxon>
    </lineage>
</organism>
<dbReference type="PANTHER" id="PTHR24369">
    <property type="entry name" value="ANTIGEN BSP, PUTATIVE-RELATED"/>
    <property type="match status" value="1"/>
</dbReference>
<keyword evidence="2 4" id="KW-0732">Signal</keyword>
<keyword evidence="3" id="KW-0677">Repeat</keyword>
<dbReference type="RefSeq" id="XP_005182563.1">
    <property type="nucleotide sequence ID" value="XM_005182506.3"/>
</dbReference>
<dbReference type="InterPro" id="IPR032675">
    <property type="entry name" value="LRR_dom_sf"/>
</dbReference>
<evidence type="ECO:0000256" key="1">
    <source>
        <dbReference type="ARBA" id="ARBA00022614"/>
    </source>
</evidence>
<dbReference type="GeneID" id="101887844"/>
<sequence length="774" mass="90612">MKVLIILNVILFIETSSQTFNHDDGYGKYHYDTYSNYKSHKYASPQLNEDDENLKYRQEVNLNDSYDDGMDLFYNKPEAEIKSDLTPTIEVDTLKCPQGCVCQYAHLMDLPISRWINHMQQRYLNSNNNVDNTEDLINNNESSFENDLSYTINPFIKQATCIMQEDTNAENLINALPHDMQALVLLYTGIGRNKTVNTSILKPLNQLTTLEVRGSQDRGLRLVLDAPLRFLKHANFESISLMGSEIVKRPTDVKHPKEVFNYKPNIELLNSMEFNEKDYNTKHYDRKLLVELQQQEQEELEIVPYEVYIEEVKKAKMPSFYGWERLEVLRIQSCGMNELSWEMFMGLDELQHLSLEHNDIQVVPPFALSGATQLRTLSLAHNGIHDLHYRNLAGLFELHALDISDNRLSKLTELSFPPLPKLRKVDFRNNPIRYIFPATFWVMNNTREMYFGSDETPLELWGNQPFKKLTQLNILEINNVSINNLEQNIFKDLISLQKLKLRGDVNTLEFDAFSGITQLEELDLSNCQINDISMDAFVGCKRLRLVNLSHNNISYIPPGLFDDQTNLEEIYLNNNQLRTLPRNFFQLKRLVVARLSENPWKCSCDMNSWKAKITNQEIAPQTERCINDFFSGKKLSCRKFNTYKFNKQLAPRCDNFNGRSVYYVLRKQLQCGAKYIQLKKPTSQNNRMPHWRKFEERGHAFNNKRSNEAPMEDKSSPLINRMMWQLQKQEKIRTSLRNLRENSLEHQLKKEPKETIQMSKFSVVHDYEEVPNDI</sequence>
<protein>
    <submittedName>
        <fullName evidence="7">Toll-like receptor 13</fullName>
    </submittedName>
</protein>
<dbReference type="InterPro" id="IPR003591">
    <property type="entry name" value="Leu-rich_rpt_typical-subtyp"/>
</dbReference>
<dbReference type="OrthoDB" id="2020019at2759"/>
<name>A0A1I8M9Z5_MUSDO</name>
<dbReference type="STRING" id="7370.A0A1I8M9Z5"/>
<dbReference type="EnsemblMetazoa" id="MDOA002744-RA">
    <property type="protein sequence ID" value="MDOA002744-PA"/>
    <property type="gene ID" value="MDOA002744"/>
</dbReference>
<dbReference type="InterPro" id="IPR050541">
    <property type="entry name" value="LRR_TM_domain-containing"/>
</dbReference>
<dbReference type="Proteomes" id="UP001652621">
    <property type="component" value="Unplaced"/>
</dbReference>
<dbReference type="Pfam" id="PF13855">
    <property type="entry name" value="LRR_8"/>
    <property type="match status" value="2"/>
</dbReference>
<feature type="signal peptide" evidence="4">
    <location>
        <begin position="1"/>
        <end position="19"/>
    </location>
</feature>
<keyword evidence="6" id="KW-1185">Reference proteome</keyword>
<dbReference type="Gene3D" id="3.80.10.10">
    <property type="entry name" value="Ribonuclease Inhibitor"/>
    <property type="match status" value="1"/>
</dbReference>
<evidence type="ECO:0000313" key="5">
    <source>
        <dbReference type="EnsemblMetazoa" id="MDOA002744-PA"/>
    </source>
</evidence>